<evidence type="ECO:0000259" key="8">
    <source>
        <dbReference type="SMART" id="SM00968"/>
    </source>
</evidence>
<dbReference type="InterPro" id="IPR003395">
    <property type="entry name" value="RecF/RecN/SMC_N"/>
</dbReference>
<gene>
    <name evidence="7 9" type="primary">smc</name>
    <name evidence="9" type="ORF">CBP76_01400</name>
</gene>
<feature type="coiled-coil region" evidence="7">
    <location>
        <begin position="420"/>
        <end position="461"/>
    </location>
</feature>
<dbReference type="SUPFAM" id="SSF52540">
    <property type="entry name" value="P-loop containing nucleoside triphosphate hydrolases"/>
    <property type="match status" value="1"/>
</dbReference>
<dbReference type="GO" id="GO:0005737">
    <property type="term" value="C:cytoplasm"/>
    <property type="evidence" value="ECO:0007669"/>
    <property type="project" value="UniProtKB-SubCell"/>
</dbReference>
<evidence type="ECO:0000256" key="6">
    <source>
        <dbReference type="ARBA" id="ARBA00023125"/>
    </source>
</evidence>
<proteinExistence type="inferred from homology"/>
<dbReference type="AlphaFoldDB" id="A0A2N7AXA3"/>
<dbReference type="FunFam" id="3.40.50.300:FF:000901">
    <property type="entry name" value="Chromosome partition protein Smc"/>
    <property type="match status" value="1"/>
</dbReference>
<dbReference type="Proteomes" id="UP000235649">
    <property type="component" value="Unassembled WGS sequence"/>
</dbReference>
<dbReference type="Gene3D" id="3.40.50.300">
    <property type="entry name" value="P-loop containing nucleotide triphosphate hydrolases"/>
    <property type="match status" value="2"/>
</dbReference>
<protein>
    <recommendedName>
        <fullName evidence="7">Chromosome partition protein Smc</fullName>
    </recommendedName>
</protein>
<keyword evidence="4 7" id="KW-0067">ATP-binding</keyword>
<dbReference type="OrthoDB" id="9808768at2"/>
<reference evidence="9 10" key="1">
    <citation type="submission" date="2017-05" db="EMBL/GenBank/DDBJ databases">
        <title>Lactobacillus nurukis nov., sp. nov., isolated from nuruk.</title>
        <authorList>
            <person name="Kim S.-J."/>
        </authorList>
    </citation>
    <scope>NUCLEOTIDE SEQUENCE [LARGE SCALE GENOMIC DNA]</scope>
    <source>
        <strain evidence="9 10">SYF10-1a</strain>
    </source>
</reference>
<accession>A0A2N7AXA3</accession>
<dbReference type="Gene3D" id="3.30.70.1620">
    <property type="match status" value="1"/>
</dbReference>
<dbReference type="PIRSF" id="PIRSF005719">
    <property type="entry name" value="SMC"/>
    <property type="match status" value="1"/>
</dbReference>
<dbReference type="InterPro" id="IPR011890">
    <property type="entry name" value="SMC_prok"/>
</dbReference>
<comment type="caution">
    <text evidence="9">The sequence shown here is derived from an EMBL/GenBank/DDBJ whole genome shotgun (WGS) entry which is preliminary data.</text>
</comment>
<dbReference type="EMBL" id="NIPR01000003">
    <property type="protein sequence ID" value="PMD73461.1"/>
    <property type="molecule type" value="Genomic_DNA"/>
</dbReference>
<dbReference type="SMART" id="SM00968">
    <property type="entry name" value="SMC_hinge"/>
    <property type="match status" value="1"/>
</dbReference>
<evidence type="ECO:0000256" key="7">
    <source>
        <dbReference type="HAMAP-Rule" id="MF_01894"/>
    </source>
</evidence>
<evidence type="ECO:0000256" key="4">
    <source>
        <dbReference type="ARBA" id="ARBA00022840"/>
    </source>
</evidence>
<feature type="domain" description="SMC hinge" evidence="8">
    <location>
        <begin position="518"/>
        <end position="637"/>
    </location>
</feature>
<dbReference type="GO" id="GO:0007059">
    <property type="term" value="P:chromosome segregation"/>
    <property type="evidence" value="ECO:0007669"/>
    <property type="project" value="UniProtKB-UniRule"/>
</dbReference>
<dbReference type="InterPro" id="IPR036277">
    <property type="entry name" value="SMC_hinge_sf"/>
</dbReference>
<dbReference type="CDD" id="cd03278">
    <property type="entry name" value="ABC_SMC_barmotin"/>
    <property type="match status" value="2"/>
</dbReference>
<keyword evidence="3 7" id="KW-0547">Nucleotide-binding</keyword>
<dbReference type="InterPro" id="IPR024704">
    <property type="entry name" value="SMC"/>
</dbReference>
<dbReference type="RefSeq" id="WP_102195142.1">
    <property type="nucleotide sequence ID" value="NZ_NIPR01000003.1"/>
</dbReference>
<evidence type="ECO:0000256" key="5">
    <source>
        <dbReference type="ARBA" id="ARBA00023054"/>
    </source>
</evidence>
<dbReference type="PANTHER" id="PTHR43977">
    <property type="entry name" value="STRUCTURAL MAINTENANCE OF CHROMOSOMES PROTEIN 3"/>
    <property type="match status" value="1"/>
</dbReference>
<feature type="coiled-coil region" evidence="7">
    <location>
        <begin position="847"/>
        <end position="912"/>
    </location>
</feature>
<feature type="coiled-coil region" evidence="7">
    <location>
        <begin position="234"/>
        <end position="366"/>
    </location>
</feature>
<dbReference type="Pfam" id="PF06470">
    <property type="entry name" value="SMC_hinge"/>
    <property type="match status" value="1"/>
</dbReference>
<dbReference type="GO" id="GO:0003677">
    <property type="term" value="F:DNA binding"/>
    <property type="evidence" value="ECO:0007669"/>
    <property type="project" value="UniProtKB-UniRule"/>
</dbReference>
<dbReference type="Gene3D" id="1.20.1060.20">
    <property type="match status" value="1"/>
</dbReference>
<dbReference type="GO" id="GO:0005524">
    <property type="term" value="F:ATP binding"/>
    <property type="evidence" value="ECO:0007669"/>
    <property type="project" value="UniProtKB-UniRule"/>
</dbReference>
<dbReference type="InterPro" id="IPR027417">
    <property type="entry name" value="P-loop_NTPase"/>
</dbReference>
<comment type="function">
    <text evidence="7">Required for chromosome condensation and partitioning.</text>
</comment>
<dbReference type="Pfam" id="PF02463">
    <property type="entry name" value="SMC_N"/>
    <property type="match status" value="1"/>
</dbReference>
<evidence type="ECO:0000313" key="9">
    <source>
        <dbReference type="EMBL" id="PMD73461.1"/>
    </source>
</evidence>
<dbReference type="GO" id="GO:0007062">
    <property type="term" value="P:sister chromatid cohesion"/>
    <property type="evidence" value="ECO:0007669"/>
    <property type="project" value="InterPro"/>
</dbReference>
<dbReference type="GO" id="GO:0005694">
    <property type="term" value="C:chromosome"/>
    <property type="evidence" value="ECO:0007669"/>
    <property type="project" value="InterPro"/>
</dbReference>
<organism evidence="9 10">
    <name type="scientific">Companilactobacillus nuruki</name>
    <dbReference type="NCBI Taxonomy" id="1993540"/>
    <lineage>
        <taxon>Bacteria</taxon>
        <taxon>Bacillati</taxon>
        <taxon>Bacillota</taxon>
        <taxon>Bacilli</taxon>
        <taxon>Lactobacillales</taxon>
        <taxon>Lactobacillaceae</taxon>
        <taxon>Companilactobacillus</taxon>
    </lineage>
</organism>
<keyword evidence="2 7" id="KW-0963">Cytoplasm</keyword>
<feature type="coiled-coil region" evidence="7">
    <location>
        <begin position="679"/>
        <end position="804"/>
    </location>
</feature>
<dbReference type="HAMAP" id="MF_01894">
    <property type="entry name" value="Smc_prok"/>
    <property type="match status" value="1"/>
</dbReference>
<dbReference type="GO" id="GO:0006260">
    <property type="term" value="P:DNA replication"/>
    <property type="evidence" value="ECO:0007669"/>
    <property type="project" value="UniProtKB-UniRule"/>
</dbReference>
<sequence>MPLKSLTINGFKSFADKTKIDFTSGITGIVGPNGSGKSNITEAIRWVMGEQSAKSLRGDKMVDVIFAGSATRPQMNRAEVILEFDNSNKELKSDQDNIIICRRLFRNGDTEFMINNKSCRLRDITELFMDSGMGKQSFSIISQGRVEEIFNSKPVERRSIIEESAGVSLFKQKKQQAENKLSETTDNLHRVSDIVSELSKQVEPLKEQASIARDYKEQKSKYDSIYQKILTIEIRNLSAQKRQVDKELREVKMSLQNISQQVKSANKQVEDNNQKIHDLSNQIDEKQAKLVESTKTLEIYNGKVAVANERNGHNSSSKLSLNKQLDDLKQRKSIADQKLVESNQKLAECLTEIEDFENKLKNLQQLKKKTPADIEKNIKDLNDNYVNLLQDQVSNNNEQKFSQRQLERIQAMVSDQNVQLKQVTDSLAEFKNDNRSVTQKIQKLIDDNQSLLNRDKELTQEILEITETGKKENSNYLNILESLQETKARKKVLENMEQEHAGFFEGAKNVLNNENNLSGIVGAVAELVSVPKEYQLAIETVVGNQLQSIVTENETAAKKAIAFLRQSHGGRATFLPLNIIQPRNVYTNDLNKAEMVAGFVGVASELVSYDNKVENIVKNILGNLLIAQNIDVATKISSAVNRKYRVVTLDGNVVNAGGSMTGGQQRRVNSSILTRKDELSSLTQQLSKQELAMDQKQKTVQELREQLVQLNTEKSSIDKELAQFNSQKSQLENQVSTSQNEEKHLSERLDVIKYNLSKNESEQKELEDNLVKQVKNAEQIKIDIENTQTEIAQKQKMLTDFDAELSSINIQEQDLQTKLAVVKNNHANEVNQNTEIKDNVKSIDSQISDIQQQLTILDSERDQLNINSTEVKNHIEQLKTEVSELQNVVESLKKEREKQQALSSELNAKAQRNFDLQKNASDQQETLAIQNTKLSNQIDGRLDTLSQEYQLTYEASLKVLNQADYDADELQKEARLLKMGIEELGTVNLSAIEEYDKVKDRYEFLTQQQNDLLQARAQLLATMAEMDKEVTTRFKKTFDDVANAFEDIFPEMFAGGRAKLVLTDPDDLLETGIEIIAQPPGKKFQRLSLLSGGEKALTAITLLFAIIKVKPVPFCILDEVEASLDDANVYRFANYLNQYDDNTEFIVITHRKGTMMNVNRLYGVTMEESGVSRMLSVKVKE</sequence>
<keyword evidence="5 7" id="KW-0175">Coiled coil</keyword>
<comment type="domain">
    <text evidence="7">Contains large globular domains required for ATP hydrolysis at each terminus and a third globular domain forming a flexible hinge near the middle of the molecule. These domains are separated by coiled-coil structures.</text>
</comment>
<dbReference type="FunFam" id="3.40.50.300:FF:000984">
    <property type="entry name" value="Chromosome partition protein Smc"/>
    <property type="match status" value="1"/>
</dbReference>
<comment type="subunit">
    <text evidence="7">Homodimer.</text>
</comment>
<dbReference type="GO" id="GO:0030261">
    <property type="term" value="P:chromosome condensation"/>
    <property type="evidence" value="ECO:0007669"/>
    <property type="project" value="InterPro"/>
</dbReference>
<dbReference type="GO" id="GO:0016887">
    <property type="term" value="F:ATP hydrolysis activity"/>
    <property type="evidence" value="ECO:0007669"/>
    <property type="project" value="InterPro"/>
</dbReference>
<name>A0A2N7AXA3_9LACO</name>
<evidence type="ECO:0000313" key="10">
    <source>
        <dbReference type="Proteomes" id="UP000235649"/>
    </source>
</evidence>
<evidence type="ECO:0000256" key="3">
    <source>
        <dbReference type="ARBA" id="ARBA00022741"/>
    </source>
</evidence>
<dbReference type="NCBIfam" id="TIGR02168">
    <property type="entry name" value="SMC_prok_B"/>
    <property type="match status" value="1"/>
</dbReference>
<comment type="subcellular location">
    <subcellularLocation>
        <location evidence="1 7">Cytoplasm</location>
    </subcellularLocation>
</comment>
<evidence type="ECO:0000256" key="2">
    <source>
        <dbReference type="ARBA" id="ARBA00022490"/>
    </source>
</evidence>
<keyword evidence="10" id="KW-1185">Reference proteome</keyword>
<dbReference type="SUPFAM" id="SSF75553">
    <property type="entry name" value="Smc hinge domain"/>
    <property type="match status" value="1"/>
</dbReference>
<dbReference type="InterPro" id="IPR010935">
    <property type="entry name" value="SMC_hinge"/>
</dbReference>
<evidence type="ECO:0000256" key="1">
    <source>
        <dbReference type="ARBA" id="ARBA00004496"/>
    </source>
</evidence>
<feature type="binding site" evidence="7">
    <location>
        <begin position="32"/>
        <end position="39"/>
    </location>
    <ligand>
        <name>ATP</name>
        <dbReference type="ChEBI" id="CHEBI:30616"/>
    </ligand>
</feature>
<feature type="coiled-coil region" evidence="7">
    <location>
        <begin position="167"/>
        <end position="194"/>
    </location>
</feature>
<keyword evidence="6 7" id="KW-0238">DNA-binding</keyword>
<comment type="similarity">
    <text evidence="7">Belongs to the SMC family.</text>
</comment>
<dbReference type="Gene3D" id="1.10.287.1490">
    <property type="match status" value="1"/>
</dbReference>